<proteinExistence type="predicted"/>
<name>A0A7D9D513_9GAMM</name>
<sequence length="260" mass="28663">MKKMLQAVFMTVALGLLGIGSPMAQVSEDGMGKVLPAELFVCKYRNRQDEGDLDRVITRWTSYMDERGNDDYAAWTLTPYHYGQDTDFDVIWMGAYKDGNAMGAGVDQWFAEGGDINDAFEEVLDCSAHTGFASAMYKSPPNNATPGSSIISMMNCKLQEGRRYADVKAAEIKWAEYMTSTGSTAGTFHWFPTYGGVGGGDFDYKIVTAYSNYSELGADWERNANGGGRETGIELFSDVDDCDTARVYIAKSIRAAQLRE</sequence>
<protein>
    <submittedName>
        <fullName evidence="2">Uncharacterized protein</fullName>
    </submittedName>
</protein>
<evidence type="ECO:0000313" key="2">
    <source>
        <dbReference type="EMBL" id="VUX56177.1"/>
    </source>
</evidence>
<accession>A0A7D9D513</accession>
<evidence type="ECO:0000256" key="1">
    <source>
        <dbReference type="SAM" id="SignalP"/>
    </source>
</evidence>
<organism evidence="2">
    <name type="scientific">uncultured Woeseiaceae bacterium</name>
    <dbReference type="NCBI Taxonomy" id="1983305"/>
    <lineage>
        <taxon>Bacteria</taxon>
        <taxon>Pseudomonadati</taxon>
        <taxon>Pseudomonadota</taxon>
        <taxon>Gammaproteobacteria</taxon>
        <taxon>Woeseiales</taxon>
        <taxon>Woeseiaceae</taxon>
        <taxon>environmental samples</taxon>
    </lineage>
</organism>
<feature type="chain" id="PRO_5028410472" evidence="1">
    <location>
        <begin position="25"/>
        <end position="260"/>
    </location>
</feature>
<gene>
    <name evidence="2" type="ORF">JTBM06_V1_370001</name>
</gene>
<dbReference type="AlphaFoldDB" id="A0A7D9D513"/>
<reference evidence="2" key="1">
    <citation type="submission" date="2019-07" db="EMBL/GenBank/DDBJ databases">
        <authorList>
            <person name="Weber M."/>
            <person name="Kostadinov I."/>
            <person name="Kostadinov D I."/>
        </authorList>
    </citation>
    <scope>NUCLEOTIDE SEQUENCE</scope>
    <source>
        <strain evidence="2">Gfbio:sag-sample-m06:053724c1-46a9-4a36-b237-ea2bf867836b</strain>
    </source>
</reference>
<feature type="signal peptide" evidence="1">
    <location>
        <begin position="1"/>
        <end position="24"/>
    </location>
</feature>
<dbReference type="EMBL" id="LR633967">
    <property type="protein sequence ID" value="VUX56177.1"/>
    <property type="molecule type" value="Genomic_DNA"/>
</dbReference>
<keyword evidence="1" id="KW-0732">Signal</keyword>